<sequence length="808" mass="91312">MSINHLNFIKQNPLLLSIANQLPEILVILDDQFDIAIFNDGAEKLFHCTLLEAQGKPFSEICYKSRIPCFISDYARINAHIKTFNQEIETIINNTKYKWQIYSVETPDGLFHVFKTINFSESESKNAIYQLETLLENMPCNVYWMDKNCLMLGCNKNVLTMLNMTIEQFRGKTYEELSFLCNWPEGLAQKLKNDDLTVLRTGKAIYGIEDPPLPGTNDTVFNFLTSRVPLRNKNGEIIGVAGISTDITALKRAKEQAEIASRAKSEFIANMSHDVRTPLTGIIGMARNLELNLDDEPAKMDAHLINESGEQLLDLLNGVLDIISAESISEDDLQEESFDLRQSIEAIAALEMPTIKLKDLELKIDMDDDIPNYLIGDRVKLNRILLNLLGNAIKFTLKGYVEIKIKVIEQSKNKVMLNFMVIDTGIGIPVGAREKIFKRFYRGSPSYKGIYKGHGIGLHIVKKYVKLLGGKIKLQSQINHGSTFYFDLPFKIGSPEPIQIDNQTRQSTQSVISQIKDKVREIKKNTHTPHLLLVEDDLVALRVIEGIIKETDCRFTSTMDGKEALAIATTNLFDLILTDIGLPNLSGIEFAQCLRDWEKSHHKKPILVVALTGHAKQEVEAKGIKSGIDKVVQKPLRLEMLGSIFDEFLLSSNNSKAMNKEHKPESTSDHSLKKASIDVGLGIDLPNTEAELFEMGQFPLLDVDKGIETLGNETTLDEMLKMMIVEIPKSKEEIQTAYALSDWDKVEKLAHKAKGGASYVGTIRMQYACQYLERYRKAGYAKSLELLYQQLIKVLDETYLFIKNRFDQ</sequence>
<dbReference type="KEGG" id="tmc:LMI_0735"/>
<evidence type="ECO:0000256" key="5">
    <source>
        <dbReference type="ARBA" id="ARBA00022519"/>
    </source>
</evidence>
<dbReference type="SMART" id="SM00388">
    <property type="entry name" value="HisKA"/>
    <property type="match status" value="1"/>
</dbReference>
<dbReference type="GO" id="GO:0005886">
    <property type="term" value="C:plasma membrane"/>
    <property type="evidence" value="ECO:0007669"/>
    <property type="project" value="UniProtKB-SubCell"/>
</dbReference>
<evidence type="ECO:0000256" key="14">
    <source>
        <dbReference type="PROSITE-ProRule" id="PRU00110"/>
    </source>
</evidence>
<dbReference type="InterPro" id="IPR000014">
    <property type="entry name" value="PAS"/>
</dbReference>
<dbReference type="Proteomes" id="UP000182998">
    <property type="component" value="Unassembled WGS sequence"/>
</dbReference>
<dbReference type="InterPro" id="IPR004358">
    <property type="entry name" value="Sig_transdc_His_kin-like_C"/>
</dbReference>
<dbReference type="EC" id="2.7.13.3" evidence="3"/>
<dbReference type="SMART" id="SM00091">
    <property type="entry name" value="PAS"/>
    <property type="match status" value="2"/>
</dbReference>
<keyword evidence="6 15" id="KW-0597">Phosphoprotein</keyword>
<dbReference type="CDD" id="cd16922">
    <property type="entry name" value="HATPase_EvgS-ArcB-TorS-like"/>
    <property type="match status" value="1"/>
</dbReference>
<evidence type="ECO:0000256" key="1">
    <source>
        <dbReference type="ARBA" id="ARBA00000085"/>
    </source>
</evidence>
<dbReference type="HOGENOM" id="CLU_000445_114_15_6"/>
<dbReference type="RefSeq" id="WP_052679440.1">
    <property type="nucleotide sequence ID" value="NZ_FMVN01000011.1"/>
</dbReference>
<reference evidence="22" key="2">
    <citation type="submission" date="2014-09" db="EMBL/GenBank/DDBJ databases">
        <authorList>
            <person name="Gomez-Valero L."/>
        </authorList>
    </citation>
    <scope>NUCLEOTIDE SEQUENCE [LARGE SCALE GENOMIC DNA]</scope>
    <source>
        <strain evidence="22">ATCC33218</strain>
    </source>
</reference>
<evidence type="ECO:0000313" key="22">
    <source>
        <dbReference type="Proteomes" id="UP000032414"/>
    </source>
</evidence>
<evidence type="ECO:0000259" key="19">
    <source>
        <dbReference type="PROSITE" id="PS50894"/>
    </source>
</evidence>
<feature type="domain" description="Histidine kinase" evidence="16">
    <location>
        <begin position="270"/>
        <end position="492"/>
    </location>
</feature>
<dbReference type="SMART" id="SM00387">
    <property type="entry name" value="HATPase_c"/>
    <property type="match status" value="1"/>
</dbReference>
<dbReference type="Gene3D" id="3.40.50.2300">
    <property type="match status" value="1"/>
</dbReference>
<evidence type="ECO:0000259" key="18">
    <source>
        <dbReference type="PROSITE" id="PS50113"/>
    </source>
</evidence>
<evidence type="ECO:0000256" key="12">
    <source>
        <dbReference type="ARBA" id="ARBA00023012"/>
    </source>
</evidence>
<dbReference type="InterPro" id="IPR036641">
    <property type="entry name" value="HPT_dom_sf"/>
</dbReference>
<dbReference type="Pfam" id="PF00072">
    <property type="entry name" value="Response_reg"/>
    <property type="match status" value="1"/>
</dbReference>
<evidence type="ECO:0000313" key="21">
    <source>
        <dbReference type="EMBL" id="SCY62397.1"/>
    </source>
</evidence>
<evidence type="ECO:0000256" key="9">
    <source>
        <dbReference type="ARBA" id="ARBA00022777"/>
    </source>
</evidence>
<dbReference type="CDD" id="cd17546">
    <property type="entry name" value="REC_hyHK_CKI1_RcsC-like"/>
    <property type="match status" value="1"/>
</dbReference>
<keyword evidence="12" id="KW-0902">Two-component regulatory system</keyword>
<dbReference type="Gene3D" id="3.30.565.10">
    <property type="entry name" value="Histidine kinase-like ATPase, C-terminal domain"/>
    <property type="match status" value="1"/>
</dbReference>
<dbReference type="InterPro" id="IPR000700">
    <property type="entry name" value="PAS-assoc_C"/>
</dbReference>
<keyword evidence="13" id="KW-0472">Membrane</keyword>
<keyword evidence="10" id="KW-0547">Nucleotide-binding</keyword>
<keyword evidence="10" id="KW-0067">ATP-binding</keyword>
<keyword evidence="9 20" id="KW-0418">Kinase</keyword>
<evidence type="ECO:0000313" key="23">
    <source>
        <dbReference type="Proteomes" id="UP000182998"/>
    </source>
</evidence>
<evidence type="ECO:0000256" key="2">
    <source>
        <dbReference type="ARBA" id="ARBA00004429"/>
    </source>
</evidence>
<feature type="modified residue" description="4-aspartylphosphate" evidence="15">
    <location>
        <position position="579"/>
    </location>
</feature>
<dbReference type="Proteomes" id="UP000032414">
    <property type="component" value="Chromosome I"/>
</dbReference>
<dbReference type="AlphaFoldDB" id="A0A098GC31"/>
<dbReference type="FunFam" id="3.30.565.10:FF:000010">
    <property type="entry name" value="Sensor histidine kinase RcsC"/>
    <property type="match status" value="1"/>
</dbReference>
<dbReference type="Pfam" id="PF01627">
    <property type="entry name" value="Hpt"/>
    <property type="match status" value="1"/>
</dbReference>
<reference evidence="20" key="1">
    <citation type="submission" date="2014-09" db="EMBL/GenBank/DDBJ databases">
        <authorList>
            <person name="GOMEZ-VALERO Laura"/>
        </authorList>
    </citation>
    <scope>NUCLEOTIDE SEQUENCE</scope>
    <source>
        <strain evidence="20">ATCC33218</strain>
    </source>
</reference>
<feature type="modified residue" description="Phosphohistidine" evidence="14">
    <location>
        <position position="751"/>
    </location>
</feature>
<gene>
    <name evidence="20" type="ORF">LMI_0735</name>
    <name evidence="21" type="ORF">SAMN02982997_02289</name>
</gene>
<evidence type="ECO:0000256" key="6">
    <source>
        <dbReference type="ARBA" id="ARBA00022553"/>
    </source>
</evidence>
<evidence type="ECO:0000256" key="13">
    <source>
        <dbReference type="ARBA" id="ARBA00023136"/>
    </source>
</evidence>
<protein>
    <recommendedName>
        <fullName evidence="3">histidine kinase</fullName>
        <ecNumber evidence="3">2.7.13.3</ecNumber>
    </recommendedName>
</protein>
<dbReference type="InterPro" id="IPR036890">
    <property type="entry name" value="HATPase_C_sf"/>
</dbReference>
<reference evidence="21 23" key="3">
    <citation type="submission" date="2016-10" db="EMBL/GenBank/DDBJ databases">
        <authorList>
            <person name="Varghese N."/>
            <person name="Submissions S."/>
        </authorList>
    </citation>
    <scope>NUCLEOTIDE SEQUENCE [LARGE SCALE GENOMIC DNA]</scope>
    <source>
        <strain evidence="21 23">ATCC 33218</strain>
    </source>
</reference>
<dbReference type="SUPFAM" id="SSF55874">
    <property type="entry name" value="ATPase domain of HSP90 chaperone/DNA topoisomerase II/histidine kinase"/>
    <property type="match status" value="1"/>
</dbReference>
<comment type="subcellular location">
    <subcellularLocation>
        <location evidence="2">Cell inner membrane</location>
        <topology evidence="2">Multi-pass membrane protein</topology>
    </subcellularLocation>
</comment>
<dbReference type="PRINTS" id="PR00344">
    <property type="entry name" value="BCTRLSENSOR"/>
</dbReference>
<dbReference type="CDD" id="cd00088">
    <property type="entry name" value="HPT"/>
    <property type="match status" value="1"/>
</dbReference>
<dbReference type="PANTHER" id="PTHR43047">
    <property type="entry name" value="TWO-COMPONENT HISTIDINE PROTEIN KINASE"/>
    <property type="match status" value="1"/>
</dbReference>
<feature type="domain" description="HPt" evidence="19">
    <location>
        <begin position="712"/>
        <end position="808"/>
    </location>
</feature>
<feature type="domain" description="Response regulatory" evidence="17">
    <location>
        <begin position="530"/>
        <end position="649"/>
    </location>
</feature>
<dbReference type="EMBL" id="LN614830">
    <property type="protein sequence ID" value="CEG60058.1"/>
    <property type="molecule type" value="Genomic_DNA"/>
</dbReference>
<dbReference type="OrthoDB" id="9770795at2"/>
<keyword evidence="11" id="KW-1133">Transmembrane helix</keyword>
<dbReference type="STRING" id="451.B6N58_11740"/>
<evidence type="ECO:0000259" key="17">
    <source>
        <dbReference type="PROSITE" id="PS50110"/>
    </source>
</evidence>
<keyword evidence="8" id="KW-0812">Transmembrane</keyword>
<dbReference type="InterPro" id="IPR001789">
    <property type="entry name" value="Sig_transdc_resp-reg_receiver"/>
</dbReference>
<keyword evidence="5" id="KW-0997">Cell inner membrane</keyword>
<dbReference type="PROSITE" id="PS50110">
    <property type="entry name" value="RESPONSE_REGULATORY"/>
    <property type="match status" value="1"/>
</dbReference>
<keyword evidence="7 20" id="KW-0808">Transferase</keyword>
<dbReference type="Gene3D" id="1.10.287.130">
    <property type="match status" value="1"/>
</dbReference>
<dbReference type="EMBL" id="FMVN01000011">
    <property type="protein sequence ID" value="SCY62397.1"/>
    <property type="molecule type" value="Genomic_DNA"/>
</dbReference>
<name>A0A098GC31_LEGMI</name>
<dbReference type="Pfam" id="PF02518">
    <property type="entry name" value="HATPase_c"/>
    <property type="match status" value="1"/>
</dbReference>
<dbReference type="Pfam" id="PF00512">
    <property type="entry name" value="HisKA"/>
    <property type="match status" value="1"/>
</dbReference>
<organism evidence="20 22">
    <name type="scientific">Legionella micdadei</name>
    <name type="common">Tatlockia micdadei</name>
    <dbReference type="NCBI Taxonomy" id="451"/>
    <lineage>
        <taxon>Bacteria</taxon>
        <taxon>Pseudomonadati</taxon>
        <taxon>Pseudomonadota</taxon>
        <taxon>Gammaproteobacteria</taxon>
        <taxon>Legionellales</taxon>
        <taxon>Legionellaceae</taxon>
        <taxon>Legionella</taxon>
    </lineage>
</organism>
<dbReference type="GO" id="GO:0000155">
    <property type="term" value="F:phosphorelay sensor kinase activity"/>
    <property type="evidence" value="ECO:0007669"/>
    <property type="project" value="InterPro"/>
</dbReference>
<dbReference type="SUPFAM" id="SSF47226">
    <property type="entry name" value="Histidine-containing phosphotransfer domain, HPT domain"/>
    <property type="match status" value="1"/>
</dbReference>
<dbReference type="InterPro" id="IPR003594">
    <property type="entry name" value="HATPase_dom"/>
</dbReference>
<accession>A0A098GC31</accession>
<dbReference type="SMART" id="SM00448">
    <property type="entry name" value="REC"/>
    <property type="match status" value="1"/>
</dbReference>
<dbReference type="CDD" id="cd00082">
    <property type="entry name" value="HisKA"/>
    <property type="match status" value="1"/>
</dbReference>
<keyword evidence="23" id="KW-1185">Reference proteome</keyword>
<dbReference type="PANTHER" id="PTHR43047:SF72">
    <property type="entry name" value="OSMOSENSING HISTIDINE PROTEIN KINASE SLN1"/>
    <property type="match status" value="1"/>
</dbReference>
<dbReference type="PROSITE" id="PS50113">
    <property type="entry name" value="PAC"/>
    <property type="match status" value="1"/>
</dbReference>
<evidence type="ECO:0000256" key="11">
    <source>
        <dbReference type="ARBA" id="ARBA00022989"/>
    </source>
</evidence>
<dbReference type="Gene3D" id="1.20.120.160">
    <property type="entry name" value="HPT domain"/>
    <property type="match status" value="1"/>
</dbReference>
<dbReference type="InterPro" id="IPR011006">
    <property type="entry name" value="CheY-like_superfamily"/>
</dbReference>
<evidence type="ECO:0000256" key="3">
    <source>
        <dbReference type="ARBA" id="ARBA00012438"/>
    </source>
</evidence>
<evidence type="ECO:0000256" key="4">
    <source>
        <dbReference type="ARBA" id="ARBA00022475"/>
    </source>
</evidence>
<proteinExistence type="predicted"/>
<dbReference type="Pfam" id="PF08448">
    <property type="entry name" value="PAS_4"/>
    <property type="match status" value="1"/>
</dbReference>
<evidence type="ECO:0000259" key="16">
    <source>
        <dbReference type="PROSITE" id="PS50109"/>
    </source>
</evidence>
<dbReference type="InterPro" id="IPR005467">
    <property type="entry name" value="His_kinase_dom"/>
</dbReference>
<dbReference type="InterPro" id="IPR035965">
    <property type="entry name" value="PAS-like_dom_sf"/>
</dbReference>
<dbReference type="GO" id="GO:0009927">
    <property type="term" value="F:histidine phosphotransfer kinase activity"/>
    <property type="evidence" value="ECO:0007669"/>
    <property type="project" value="TreeGrafter"/>
</dbReference>
<evidence type="ECO:0000313" key="20">
    <source>
        <dbReference type="EMBL" id="CEG60058.1"/>
    </source>
</evidence>
<dbReference type="InterPro" id="IPR003661">
    <property type="entry name" value="HisK_dim/P_dom"/>
</dbReference>
<dbReference type="PROSITE" id="PS50894">
    <property type="entry name" value="HPT"/>
    <property type="match status" value="1"/>
</dbReference>
<evidence type="ECO:0000256" key="8">
    <source>
        <dbReference type="ARBA" id="ARBA00022692"/>
    </source>
</evidence>
<dbReference type="PATRIC" id="fig|451.8.peg.2254"/>
<dbReference type="InterPro" id="IPR036097">
    <property type="entry name" value="HisK_dim/P_sf"/>
</dbReference>
<feature type="domain" description="PAC" evidence="18">
    <location>
        <begin position="206"/>
        <end position="259"/>
    </location>
</feature>
<dbReference type="Gene3D" id="3.30.450.20">
    <property type="entry name" value="PAS domain"/>
    <property type="match status" value="2"/>
</dbReference>
<dbReference type="PROSITE" id="PS50109">
    <property type="entry name" value="HIS_KIN"/>
    <property type="match status" value="1"/>
</dbReference>
<dbReference type="SUPFAM" id="SSF52172">
    <property type="entry name" value="CheY-like"/>
    <property type="match status" value="1"/>
</dbReference>
<comment type="catalytic activity">
    <reaction evidence="1">
        <text>ATP + protein L-histidine = ADP + protein N-phospho-L-histidine.</text>
        <dbReference type="EC" id="2.7.13.3"/>
    </reaction>
</comment>
<evidence type="ECO:0000256" key="15">
    <source>
        <dbReference type="PROSITE-ProRule" id="PRU00169"/>
    </source>
</evidence>
<dbReference type="SUPFAM" id="SSF55785">
    <property type="entry name" value="PYP-like sensor domain (PAS domain)"/>
    <property type="match status" value="2"/>
</dbReference>
<dbReference type="InterPro" id="IPR013656">
    <property type="entry name" value="PAS_4"/>
</dbReference>
<dbReference type="InterPro" id="IPR008207">
    <property type="entry name" value="Sig_transdc_His_kin_Hpt_dom"/>
</dbReference>
<evidence type="ECO:0000256" key="7">
    <source>
        <dbReference type="ARBA" id="ARBA00022679"/>
    </source>
</evidence>
<dbReference type="SUPFAM" id="SSF47384">
    <property type="entry name" value="Homodimeric domain of signal transducing histidine kinase"/>
    <property type="match status" value="1"/>
</dbReference>
<dbReference type="CDD" id="cd00130">
    <property type="entry name" value="PAS"/>
    <property type="match status" value="1"/>
</dbReference>
<keyword evidence="4" id="KW-1003">Cell membrane</keyword>
<evidence type="ECO:0000256" key="10">
    <source>
        <dbReference type="ARBA" id="ARBA00022840"/>
    </source>
</evidence>